<dbReference type="Gene3D" id="3.90.930.1">
    <property type="match status" value="1"/>
</dbReference>
<accession>A0ABT0TTA5</accession>
<reference evidence="1 2" key="1">
    <citation type="submission" date="2022-05" db="EMBL/GenBank/DDBJ databases">
        <title>Flavobacterium sp., isolated from activated sludge.</title>
        <authorList>
            <person name="Ran Q."/>
        </authorList>
    </citation>
    <scope>NUCLEOTIDE SEQUENCE [LARGE SCALE GENOMIC DNA]</scope>
    <source>
        <strain evidence="1 2">HXWNR70</strain>
    </source>
</reference>
<protein>
    <recommendedName>
        <fullName evidence="3">Lipoprotein</fullName>
    </recommendedName>
</protein>
<comment type="caution">
    <text evidence="1">The sequence shown here is derived from an EMBL/GenBank/DDBJ whole genome shotgun (WGS) entry which is preliminary data.</text>
</comment>
<proteinExistence type="predicted"/>
<name>A0ABT0TTA5_9FLAO</name>
<evidence type="ECO:0000313" key="2">
    <source>
        <dbReference type="Proteomes" id="UP001317191"/>
    </source>
</evidence>
<keyword evidence="2" id="KW-1185">Reference proteome</keyword>
<evidence type="ECO:0008006" key="3">
    <source>
        <dbReference type="Google" id="ProtNLM"/>
    </source>
</evidence>
<dbReference type="PROSITE" id="PS51257">
    <property type="entry name" value="PROKAR_LIPOPROTEIN"/>
    <property type="match status" value="1"/>
</dbReference>
<dbReference type="Proteomes" id="UP001317191">
    <property type="component" value="Unassembled WGS sequence"/>
</dbReference>
<organism evidence="1 2">
    <name type="scientific">Flavobacterium luminosum</name>
    <dbReference type="NCBI Taxonomy" id="2949086"/>
    <lineage>
        <taxon>Bacteria</taxon>
        <taxon>Pseudomonadati</taxon>
        <taxon>Bacteroidota</taxon>
        <taxon>Flavobacteriia</taxon>
        <taxon>Flavobacteriales</taxon>
        <taxon>Flavobacteriaceae</taxon>
        <taxon>Flavobacterium</taxon>
    </lineage>
</organism>
<evidence type="ECO:0000313" key="1">
    <source>
        <dbReference type="EMBL" id="MCL9810103.1"/>
    </source>
</evidence>
<dbReference type="EMBL" id="JAMLJM010000014">
    <property type="protein sequence ID" value="MCL9810103.1"/>
    <property type="molecule type" value="Genomic_DNA"/>
</dbReference>
<gene>
    <name evidence="1" type="ORF">NAT50_12125</name>
</gene>
<sequence>MRYLALLFISIFLFTSCKNEIKEYDTEQRLTKEYSLNEEKKFDGIYKEFYENGNVKVVKHYDDGILIDSIVLYNSDNTINQVQFPLKKDSLLYKNYLKNTLESEGIFYKEMKLGKWKYFKKNGNLDKVVEYVNVCGDQYTNQGWYFENGKDTIKEFGNYYSVKIPKHVKQNQLLKFTIYHKPIIAANPDLIFCIGTDVDKNFCNLEQTKIDTAYGVNNTIPLEIIFSKKGRKNLRGFIKEYYKAKDSSASRLIYVDIPINVE</sequence>